<evidence type="ECO:0000259" key="1">
    <source>
        <dbReference type="PROSITE" id="PS50943"/>
    </source>
</evidence>
<gene>
    <name evidence="2" type="ORF">GEV01_23850</name>
</gene>
<dbReference type="Pfam" id="PF01381">
    <property type="entry name" value="HTH_3"/>
    <property type="match status" value="1"/>
</dbReference>
<dbReference type="InterPro" id="IPR001387">
    <property type="entry name" value="Cro/C1-type_HTH"/>
</dbReference>
<proteinExistence type="predicted"/>
<protein>
    <submittedName>
        <fullName evidence="2">Helix-turn-helix domain-containing protein</fullName>
    </submittedName>
</protein>
<dbReference type="CDD" id="cd00093">
    <property type="entry name" value="HTH_XRE"/>
    <property type="match status" value="1"/>
</dbReference>
<dbReference type="Gene3D" id="1.10.260.40">
    <property type="entry name" value="lambda repressor-like DNA-binding domains"/>
    <property type="match status" value="1"/>
</dbReference>
<dbReference type="SMART" id="SM00530">
    <property type="entry name" value="HTH_XRE"/>
    <property type="match status" value="1"/>
</dbReference>
<evidence type="ECO:0000313" key="3">
    <source>
        <dbReference type="Proteomes" id="UP000444318"/>
    </source>
</evidence>
<dbReference type="PROSITE" id="PS50943">
    <property type="entry name" value="HTH_CROC1"/>
    <property type="match status" value="1"/>
</dbReference>
<feature type="domain" description="HTH cro/C1-type" evidence="1">
    <location>
        <begin position="21"/>
        <end position="76"/>
    </location>
</feature>
<name>A0A843SQP2_9BURK</name>
<dbReference type="GO" id="GO:0003677">
    <property type="term" value="F:DNA binding"/>
    <property type="evidence" value="ECO:0007669"/>
    <property type="project" value="InterPro"/>
</dbReference>
<dbReference type="AlphaFoldDB" id="A0A843SQP2"/>
<dbReference type="EMBL" id="WHUF01000007">
    <property type="protein sequence ID" value="MQA22556.1"/>
    <property type="molecule type" value="Genomic_DNA"/>
</dbReference>
<dbReference type="SUPFAM" id="SSF47413">
    <property type="entry name" value="lambda repressor-like DNA-binding domains"/>
    <property type="match status" value="1"/>
</dbReference>
<dbReference type="InterPro" id="IPR010982">
    <property type="entry name" value="Lambda_DNA-bd_dom_sf"/>
</dbReference>
<accession>A0A843SQP2</accession>
<evidence type="ECO:0000313" key="2">
    <source>
        <dbReference type="EMBL" id="MQA22556.1"/>
    </source>
</evidence>
<keyword evidence="3" id="KW-1185">Reference proteome</keyword>
<comment type="caution">
    <text evidence="2">The sequence shown here is derived from an EMBL/GenBank/DDBJ whole genome shotgun (WGS) entry which is preliminary data.</text>
</comment>
<reference evidence="2 3" key="1">
    <citation type="submission" date="2019-10" db="EMBL/GenBank/DDBJ databases">
        <title>Two novel species isolated from a subtropical stream in China.</title>
        <authorList>
            <person name="Lu H."/>
        </authorList>
    </citation>
    <scope>NUCLEOTIDE SEQUENCE [LARGE SCALE GENOMIC DNA]</scope>
    <source>
        <strain evidence="2 3">FT103W</strain>
    </source>
</reference>
<dbReference type="Proteomes" id="UP000444318">
    <property type="component" value="Unassembled WGS sequence"/>
</dbReference>
<sequence>MFRVKTGSKGHTGRFGKGGLLTNYRRAKKTGLTPTEFAELLGISVRTLEDWEQGHRQPEGAARTLLAIALDNPDALLAAKARNDEAMLK</sequence>
<organism evidence="2 3">
    <name type="scientific">Rugamonas rivuli</name>
    <dbReference type="NCBI Taxonomy" id="2743358"/>
    <lineage>
        <taxon>Bacteria</taxon>
        <taxon>Pseudomonadati</taxon>
        <taxon>Pseudomonadota</taxon>
        <taxon>Betaproteobacteria</taxon>
        <taxon>Burkholderiales</taxon>
        <taxon>Oxalobacteraceae</taxon>
        <taxon>Telluria group</taxon>
        <taxon>Rugamonas</taxon>
    </lineage>
</organism>